<proteinExistence type="predicted"/>
<accession>A0A3M8APN2</accession>
<evidence type="ECO:0000313" key="1">
    <source>
        <dbReference type="EMBL" id="RNB53138.1"/>
    </source>
</evidence>
<name>A0A3M8APN2_9BACL</name>
<dbReference type="EMBL" id="RHHN01000048">
    <property type="protein sequence ID" value="RNB53138.1"/>
    <property type="molecule type" value="Genomic_DNA"/>
</dbReference>
<gene>
    <name evidence="1" type="ORF">EB820_16210</name>
</gene>
<sequence length="364" mass="42784">MKITSIRKLLFNEKSFNPFSDNYNPEQIQLILKEYLKSEKEDTSQIKDKESDIDAVRIAVQTPVFNYYYKELYEYMKKTLSEPGINVINVIQYLIAIVNHDTKMIEMSINKMIQSTNQLRLEEMAMLKIDEKNFKSNAVNSYELQTDLLNLLLNYLKYFHKEDSRHNNAVPARIHEASSKMYRASNLLYVVKDAFDRMVWENGTIIEKNEELYLRYIEPDSQILLQLGMFRVQRNALAYSITIYQHLKENPIYLRFLSETRKGKNISNIRINSRGYIRYSVQNEGPNALLQSELVQGLAFIAAFYPHFTRKELEKLGKLTVDDLMVLHSELVHLTEKVKDCLPEVNDATDIKDYMVRIRTCLKT</sequence>
<organism evidence="1 2">
    <name type="scientific">Brevibacillus agri</name>
    <dbReference type="NCBI Taxonomy" id="51101"/>
    <lineage>
        <taxon>Bacteria</taxon>
        <taxon>Bacillati</taxon>
        <taxon>Bacillota</taxon>
        <taxon>Bacilli</taxon>
        <taxon>Bacillales</taxon>
        <taxon>Paenibacillaceae</taxon>
        <taxon>Brevibacillus</taxon>
    </lineage>
</organism>
<evidence type="ECO:0000313" key="2">
    <source>
        <dbReference type="Proteomes" id="UP000276178"/>
    </source>
</evidence>
<dbReference type="RefSeq" id="WP_148039200.1">
    <property type="nucleotide sequence ID" value="NZ_JBCNIS010000030.1"/>
</dbReference>
<dbReference type="Proteomes" id="UP000276178">
    <property type="component" value="Unassembled WGS sequence"/>
</dbReference>
<reference evidence="1 2" key="1">
    <citation type="submission" date="2018-10" db="EMBL/GenBank/DDBJ databases">
        <title>Phylogenomics of Brevibacillus.</title>
        <authorList>
            <person name="Dunlap C."/>
        </authorList>
    </citation>
    <scope>NUCLEOTIDE SEQUENCE [LARGE SCALE GENOMIC DNA]</scope>
    <source>
        <strain evidence="1 2">NRRL NRS 1219</strain>
    </source>
</reference>
<dbReference type="AlphaFoldDB" id="A0A3M8APN2"/>
<protein>
    <submittedName>
        <fullName evidence="1">Uncharacterized protein</fullName>
    </submittedName>
</protein>
<feature type="non-terminal residue" evidence="1">
    <location>
        <position position="364"/>
    </location>
</feature>
<comment type="caution">
    <text evidence="1">The sequence shown here is derived from an EMBL/GenBank/DDBJ whole genome shotgun (WGS) entry which is preliminary data.</text>
</comment>